<gene>
    <name evidence="1" type="ORF">CEXT_802031</name>
</gene>
<sequence length="90" mass="10319">MEDTPSEKEVLVVPSLLFNHNENTRIMHNLKTGAISAQVENRTEIQEIQNLSEHIRRRKPHHGNEAFDSDRGAIHGLDAIKRLAQKRRSS</sequence>
<organism evidence="1 2">
    <name type="scientific">Caerostris extrusa</name>
    <name type="common">Bark spider</name>
    <name type="synonym">Caerostris bankana</name>
    <dbReference type="NCBI Taxonomy" id="172846"/>
    <lineage>
        <taxon>Eukaryota</taxon>
        <taxon>Metazoa</taxon>
        <taxon>Ecdysozoa</taxon>
        <taxon>Arthropoda</taxon>
        <taxon>Chelicerata</taxon>
        <taxon>Arachnida</taxon>
        <taxon>Araneae</taxon>
        <taxon>Araneomorphae</taxon>
        <taxon>Entelegynae</taxon>
        <taxon>Araneoidea</taxon>
        <taxon>Araneidae</taxon>
        <taxon>Caerostris</taxon>
    </lineage>
</organism>
<keyword evidence="2" id="KW-1185">Reference proteome</keyword>
<comment type="caution">
    <text evidence="1">The sequence shown here is derived from an EMBL/GenBank/DDBJ whole genome shotgun (WGS) entry which is preliminary data.</text>
</comment>
<name>A0AAV4P6K2_CAEEX</name>
<accession>A0AAV4P6K2</accession>
<reference evidence="1 2" key="1">
    <citation type="submission" date="2021-06" db="EMBL/GenBank/DDBJ databases">
        <title>Caerostris extrusa draft genome.</title>
        <authorList>
            <person name="Kono N."/>
            <person name="Arakawa K."/>
        </authorList>
    </citation>
    <scope>NUCLEOTIDE SEQUENCE [LARGE SCALE GENOMIC DNA]</scope>
</reference>
<evidence type="ECO:0000313" key="2">
    <source>
        <dbReference type="Proteomes" id="UP001054945"/>
    </source>
</evidence>
<protein>
    <submittedName>
        <fullName evidence="1">Uncharacterized protein</fullName>
    </submittedName>
</protein>
<dbReference type="Proteomes" id="UP001054945">
    <property type="component" value="Unassembled WGS sequence"/>
</dbReference>
<proteinExistence type="predicted"/>
<dbReference type="EMBL" id="BPLR01004044">
    <property type="protein sequence ID" value="GIX91638.1"/>
    <property type="molecule type" value="Genomic_DNA"/>
</dbReference>
<dbReference type="AlphaFoldDB" id="A0AAV4P6K2"/>
<evidence type="ECO:0000313" key="1">
    <source>
        <dbReference type="EMBL" id="GIX91638.1"/>
    </source>
</evidence>